<dbReference type="CDD" id="cd05402">
    <property type="entry name" value="NT_PAP_TUTase"/>
    <property type="match status" value="1"/>
</dbReference>
<organism evidence="8 9">
    <name type="scientific">Ladona fulva</name>
    <name type="common">Scarce chaser dragonfly</name>
    <name type="synonym">Libellula fulva</name>
    <dbReference type="NCBI Taxonomy" id="123851"/>
    <lineage>
        <taxon>Eukaryota</taxon>
        <taxon>Metazoa</taxon>
        <taxon>Ecdysozoa</taxon>
        <taxon>Arthropoda</taxon>
        <taxon>Hexapoda</taxon>
        <taxon>Insecta</taxon>
        <taxon>Pterygota</taxon>
        <taxon>Palaeoptera</taxon>
        <taxon>Odonata</taxon>
        <taxon>Epiprocta</taxon>
        <taxon>Anisoptera</taxon>
        <taxon>Libelluloidea</taxon>
        <taxon>Libellulidae</taxon>
        <taxon>Ladona</taxon>
    </lineage>
</organism>
<dbReference type="InterPro" id="IPR054708">
    <property type="entry name" value="MTPAP-like_central"/>
</dbReference>
<evidence type="ECO:0000256" key="2">
    <source>
        <dbReference type="ARBA" id="ARBA00001946"/>
    </source>
</evidence>
<evidence type="ECO:0000259" key="6">
    <source>
        <dbReference type="Pfam" id="PF03828"/>
    </source>
</evidence>
<proteinExistence type="predicted"/>
<keyword evidence="9" id="KW-1185">Reference proteome</keyword>
<dbReference type="AlphaFoldDB" id="A0A8K0KID5"/>
<name>A0A8K0KID5_LADFU</name>
<sequence>MNTKSVGELWLGLLRFYALDYLHSDRVVCIRKKAPLKRLVKNWIGKRTAIEDPSSVKRNVARTIIHNNSFRYIMNCFRLSYLYYAIPRCEGNALYGFIQIPQPKLDSSIEYRKRMMKISQYWRAKMKFNALFSFDSSSSEKEVSKKKHKLPPIVCTICTMDGHSKTACPDAHLPPLPNLPPMTEEFQALLDSFCYSVHDISCQKSEDIECRKRILSELEDYIRGFYPDVQLSLFGSSANGFGFRNSDLDICLTFKSNPSGKVYVKVESSISAYFTFVVHNMRNDVDMFHNHFQVLGFVMKKFAKLCNICDASRGSLSSYAYILMVIYFLQQCDPPVLPVLQ</sequence>
<dbReference type="InterPro" id="IPR043519">
    <property type="entry name" value="NT_sf"/>
</dbReference>
<dbReference type="GO" id="GO:1990817">
    <property type="term" value="F:poly(A) RNA polymerase activity"/>
    <property type="evidence" value="ECO:0007669"/>
    <property type="project" value="UniProtKB-ARBA"/>
</dbReference>
<reference evidence="8" key="1">
    <citation type="submission" date="2013-04" db="EMBL/GenBank/DDBJ databases">
        <authorList>
            <person name="Qu J."/>
            <person name="Murali S.C."/>
            <person name="Bandaranaike D."/>
            <person name="Bellair M."/>
            <person name="Blankenburg K."/>
            <person name="Chao H."/>
            <person name="Dinh H."/>
            <person name="Doddapaneni H."/>
            <person name="Downs B."/>
            <person name="Dugan-Rocha S."/>
            <person name="Elkadiri S."/>
            <person name="Gnanaolivu R.D."/>
            <person name="Hernandez B."/>
            <person name="Javaid M."/>
            <person name="Jayaseelan J.C."/>
            <person name="Lee S."/>
            <person name="Li M."/>
            <person name="Ming W."/>
            <person name="Munidasa M."/>
            <person name="Muniz J."/>
            <person name="Nguyen L."/>
            <person name="Ongeri F."/>
            <person name="Osuji N."/>
            <person name="Pu L.-L."/>
            <person name="Puazo M."/>
            <person name="Qu C."/>
            <person name="Quiroz J."/>
            <person name="Raj R."/>
            <person name="Weissenberger G."/>
            <person name="Xin Y."/>
            <person name="Zou X."/>
            <person name="Han Y."/>
            <person name="Richards S."/>
            <person name="Worley K."/>
            <person name="Muzny D."/>
            <person name="Gibbs R."/>
        </authorList>
    </citation>
    <scope>NUCLEOTIDE SEQUENCE</scope>
    <source>
        <strain evidence="8">Sampled in the wild</strain>
    </source>
</reference>
<keyword evidence="4" id="KW-0479">Metal-binding</keyword>
<evidence type="ECO:0000256" key="1">
    <source>
        <dbReference type="ARBA" id="ARBA00001936"/>
    </source>
</evidence>
<evidence type="ECO:0000313" key="8">
    <source>
        <dbReference type="EMBL" id="KAG8234491.1"/>
    </source>
</evidence>
<feature type="domain" description="PAP-associated" evidence="6">
    <location>
        <begin position="5"/>
        <end position="54"/>
    </location>
</feature>
<feature type="domain" description="Poly(A) RNA polymerase mitochondrial-like central palm" evidence="7">
    <location>
        <begin position="195"/>
        <end position="276"/>
    </location>
</feature>
<accession>A0A8K0KID5</accession>
<dbReference type="PANTHER" id="PTHR12271:SF66">
    <property type="entry name" value="TERMINAL URIDYLYLTRANSFERASE TAILOR"/>
    <property type="match status" value="1"/>
</dbReference>
<keyword evidence="5" id="KW-0460">Magnesium</keyword>
<comment type="caution">
    <text evidence="8">The sequence shown here is derived from an EMBL/GenBank/DDBJ whole genome shotgun (WGS) entry which is preliminary data.</text>
</comment>
<keyword evidence="3" id="KW-0808">Transferase</keyword>
<dbReference type="Gene3D" id="1.10.1410.10">
    <property type="match status" value="2"/>
</dbReference>
<protein>
    <submittedName>
        <fullName evidence="8">Uncharacterized protein</fullName>
    </submittedName>
</protein>
<dbReference type="GO" id="GO:0031123">
    <property type="term" value="P:RNA 3'-end processing"/>
    <property type="evidence" value="ECO:0007669"/>
    <property type="project" value="TreeGrafter"/>
</dbReference>
<evidence type="ECO:0000259" key="7">
    <source>
        <dbReference type="Pfam" id="PF22600"/>
    </source>
</evidence>
<evidence type="ECO:0000313" key="9">
    <source>
        <dbReference type="Proteomes" id="UP000792457"/>
    </source>
</evidence>
<dbReference type="SUPFAM" id="SSF81301">
    <property type="entry name" value="Nucleotidyltransferase"/>
    <property type="match status" value="1"/>
</dbReference>
<dbReference type="EMBL" id="KZ308819">
    <property type="protein sequence ID" value="KAG8234491.1"/>
    <property type="molecule type" value="Genomic_DNA"/>
</dbReference>
<reference evidence="8" key="2">
    <citation type="submission" date="2017-10" db="EMBL/GenBank/DDBJ databases">
        <title>Ladona fulva Genome sequencing and assembly.</title>
        <authorList>
            <person name="Murali S."/>
            <person name="Richards S."/>
            <person name="Bandaranaike D."/>
            <person name="Bellair M."/>
            <person name="Blankenburg K."/>
            <person name="Chao H."/>
            <person name="Dinh H."/>
            <person name="Doddapaneni H."/>
            <person name="Dugan-Rocha S."/>
            <person name="Elkadiri S."/>
            <person name="Gnanaolivu R."/>
            <person name="Hernandez B."/>
            <person name="Skinner E."/>
            <person name="Javaid M."/>
            <person name="Lee S."/>
            <person name="Li M."/>
            <person name="Ming W."/>
            <person name="Munidasa M."/>
            <person name="Muniz J."/>
            <person name="Nguyen L."/>
            <person name="Hughes D."/>
            <person name="Osuji N."/>
            <person name="Pu L.-L."/>
            <person name="Puazo M."/>
            <person name="Qu C."/>
            <person name="Quiroz J."/>
            <person name="Raj R."/>
            <person name="Weissenberger G."/>
            <person name="Xin Y."/>
            <person name="Zou X."/>
            <person name="Han Y."/>
            <person name="Worley K."/>
            <person name="Muzny D."/>
            <person name="Gibbs R."/>
        </authorList>
    </citation>
    <scope>NUCLEOTIDE SEQUENCE</scope>
    <source>
        <strain evidence="8">Sampled in the wild</strain>
    </source>
</reference>
<evidence type="ECO:0000256" key="4">
    <source>
        <dbReference type="ARBA" id="ARBA00022723"/>
    </source>
</evidence>
<evidence type="ECO:0000256" key="5">
    <source>
        <dbReference type="ARBA" id="ARBA00022842"/>
    </source>
</evidence>
<gene>
    <name evidence="8" type="ORF">J437_LFUL014633</name>
</gene>
<dbReference type="Pfam" id="PF03828">
    <property type="entry name" value="PAP_assoc"/>
    <property type="match status" value="1"/>
</dbReference>
<comment type="cofactor">
    <cofactor evidence="2">
        <name>Mg(2+)</name>
        <dbReference type="ChEBI" id="CHEBI:18420"/>
    </cofactor>
</comment>
<dbReference type="Gene3D" id="3.30.460.10">
    <property type="entry name" value="Beta Polymerase, domain 2"/>
    <property type="match status" value="1"/>
</dbReference>
<dbReference type="InterPro" id="IPR002058">
    <property type="entry name" value="PAP_assoc"/>
</dbReference>
<feature type="non-terminal residue" evidence="8">
    <location>
        <position position="1"/>
    </location>
</feature>
<dbReference type="Pfam" id="PF22600">
    <property type="entry name" value="MTPAP-like_central"/>
    <property type="match status" value="1"/>
</dbReference>
<dbReference type="Proteomes" id="UP000792457">
    <property type="component" value="Unassembled WGS sequence"/>
</dbReference>
<comment type="cofactor">
    <cofactor evidence="1">
        <name>Mn(2+)</name>
        <dbReference type="ChEBI" id="CHEBI:29035"/>
    </cofactor>
</comment>
<evidence type="ECO:0000256" key="3">
    <source>
        <dbReference type="ARBA" id="ARBA00022679"/>
    </source>
</evidence>
<dbReference type="GO" id="GO:0050265">
    <property type="term" value="F:RNA uridylyltransferase activity"/>
    <property type="evidence" value="ECO:0007669"/>
    <property type="project" value="TreeGrafter"/>
</dbReference>
<dbReference type="SUPFAM" id="SSF81631">
    <property type="entry name" value="PAP/OAS1 substrate-binding domain"/>
    <property type="match status" value="2"/>
</dbReference>
<dbReference type="GO" id="GO:0046872">
    <property type="term" value="F:metal ion binding"/>
    <property type="evidence" value="ECO:0007669"/>
    <property type="project" value="UniProtKB-KW"/>
</dbReference>
<dbReference type="PANTHER" id="PTHR12271">
    <property type="entry name" value="POLY A POLYMERASE CID PAP -RELATED"/>
    <property type="match status" value="1"/>
</dbReference>
<dbReference type="OrthoDB" id="407432at2759"/>